<dbReference type="GeneID" id="24597638"/>
<keyword evidence="6" id="KW-1185">Reference proteome</keyword>
<sequence length="143" mass="15739">MFFLAVQFADTISQGGCGKYGTTVANTSVLFPVCPLTLALGFPVLVAINSPVNLYHQSPFIFLLAFGIVSAKVSQRLVTFGAVNIILYDADVCIQLADFLNIYIFRIGRPSSMRHNNKNTPVKSSVQDNTYKNSLRTRNSSRN</sequence>
<dbReference type="RefSeq" id="XP_051074759.1">
    <property type="nucleotide sequence ID" value="XM_051209316.1"/>
</dbReference>
<comment type="caution">
    <text evidence="5">The sequence shown here is derived from an EMBL/GenBank/DDBJ whole genome shotgun (WGS) entry which is preliminary data.</text>
</comment>
<dbReference type="GO" id="GO:0005789">
    <property type="term" value="C:endoplasmic reticulum membrane"/>
    <property type="evidence" value="ECO:0007669"/>
    <property type="project" value="TreeGrafter"/>
</dbReference>
<dbReference type="GO" id="GO:0005794">
    <property type="term" value="C:Golgi apparatus"/>
    <property type="evidence" value="ECO:0007669"/>
    <property type="project" value="TreeGrafter"/>
</dbReference>
<evidence type="ECO:0000256" key="4">
    <source>
        <dbReference type="SAM" id="MobiDB-lite"/>
    </source>
</evidence>
<reference evidence="5" key="4">
    <citation type="journal article" date="2022" name="PLoS Pathog.">
        <title>Chromosome-level genome of Schistosoma haematobium underpins genome-wide explorations of molecular variation.</title>
        <authorList>
            <person name="Stroehlein A.J."/>
            <person name="Korhonen P.K."/>
            <person name="Lee V.V."/>
            <person name="Ralph S.A."/>
            <person name="Mentink-Kane M."/>
            <person name="You H."/>
            <person name="McManus D.P."/>
            <person name="Tchuente L.T."/>
            <person name="Stothard J.R."/>
            <person name="Kaur P."/>
            <person name="Dudchenko O."/>
            <person name="Aiden E.L."/>
            <person name="Yang B."/>
            <person name="Yang H."/>
            <person name="Emery A.M."/>
            <person name="Webster B.L."/>
            <person name="Brindley P.J."/>
            <person name="Rollinson D."/>
            <person name="Chang B.C.H."/>
            <person name="Gasser R.B."/>
            <person name="Young N.D."/>
        </authorList>
    </citation>
    <scope>NUCLEOTIDE SEQUENCE</scope>
</reference>
<evidence type="ECO:0000313" key="5">
    <source>
        <dbReference type="EMBL" id="KAH9595966.1"/>
    </source>
</evidence>
<dbReference type="Proteomes" id="UP000471633">
    <property type="component" value="Unassembled WGS sequence"/>
</dbReference>
<gene>
    <name evidence="5" type="primary">CEPT1_1</name>
    <name evidence="5" type="ORF">MS3_00001817</name>
</gene>
<evidence type="ECO:0000256" key="1">
    <source>
        <dbReference type="ARBA" id="ARBA00004370"/>
    </source>
</evidence>
<evidence type="ECO:0000256" key="3">
    <source>
        <dbReference type="ARBA" id="ARBA00023136"/>
    </source>
</evidence>
<organism evidence="5 6">
    <name type="scientific">Schistosoma haematobium</name>
    <name type="common">Blood fluke</name>
    <dbReference type="NCBI Taxonomy" id="6185"/>
    <lineage>
        <taxon>Eukaryota</taxon>
        <taxon>Metazoa</taxon>
        <taxon>Spiralia</taxon>
        <taxon>Lophotrochozoa</taxon>
        <taxon>Platyhelminthes</taxon>
        <taxon>Trematoda</taxon>
        <taxon>Digenea</taxon>
        <taxon>Strigeidida</taxon>
        <taxon>Schistosomatoidea</taxon>
        <taxon>Schistosomatidae</taxon>
        <taxon>Schistosoma</taxon>
    </lineage>
</organism>
<dbReference type="GO" id="GO:0004142">
    <property type="term" value="F:diacylglycerol cholinephosphotransferase activity"/>
    <property type="evidence" value="ECO:0007669"/>
    <property type="project" value="TreeGrafter"/>
</dbReference>
<feature type="region of interest" description="Disordered" evidence="4">
    <location>
        <begin position="115"/>
        <end position="143"/>
    </location>
</feature>
<dbReference type="EMBL" id="AMPZ03000001">
    <property type="protein sequence ID" value="KAH9595966.1"/>
    <property type="molecule type" value="Genomic_DNA"/>
</dbReference>
<dbReference type="PANTHER" id="PTHR10414">
    <property type="entry name" value="ETHANOLAMINEPHOSPHOTRANSFERASE"/>
    <property type="match status" value="1"/>
</dbReference>
<dbReference type="PANTHER" id="PTHR10414:SF37">
    <property type="entry name" value="BB IN A BOXCAR, ISOFORM C"/>
    <property type="match status" value="1"/>
</dbReference>
<protein>
    <submittedName>
        <fullName evidence="5">Choline/ethanolaminephosphotransferase 1, variant 2</fullName>
    </submittedName>
</protein>
<dbReference type="InterPro" id="IPR014472">
    <property type="entry name" value="CHOPT"/>
</dbReference>
<feature type="compositionally biased region" description="Polar residues" evidence="4">
    <location>
        <begin position="118"/>
        <end position="143"/>
    </location>
</feature>
<keyword evidence="3" id="KW-0472">Membrane</keyword>
<proteinExistence type="inferred from homology"/>
<evidence type="ECO:0000313" key="6">
    <source>
        <dbReference type="Proteomes" id="UP000471633"/>
    </source>
</evidence>
<evidence type="ECO:0000256" key="2">
    <source>
        <dbReference type="ARBA" id="ARBA00010441"/>
    </source>
</evidence>
<dbReference type="GO" id="GO:0006646">
    <property type="term" value="P:phosphatidylethanolamine biosynthetic process"/>
    <property type="evidence" value="ECO:0007669"/>
    <property type="project" value="TreeGrafter"/>
</dbReference>
<reference evidence="5" key="2">
    <citation type="journal article" date="2019" name="Gigascience">
        <title>High-quality Schistosoma haematobium genome achieved by single-molecule and long-range sequencing.</title>
        <authorList>
            <person name="Stroehlein A.J."/>
            <person name="Korhonen P.K."/>
            <person name="Chong T.M."/>
            <person name="Lim Y.L."/>
            <person name="Chan K.G."/>
            <person name="Webster B."/>
            <person name="Rollinson D."/>
            <person name="Brindley P.J."/>
            <person name="Gasser R.B."/>
            <person name="Young N.D."/>
        </authorList>
    </citation>
    <scope>NUCLEOTIDE SEQUENCE</scope>
</reference>
<reference evidence="5" key="1">
    <citation type="journal article" date="2012" name="Nat. Genet.">
        <title>Whole-genome sequence of Schistosoma haematobium.</title>
        <authorList>
            <person name="Young N.D."/>
            <person name="Jex A.R."/>
            <person name="Li B."/>
            <person name="Liu S."/>
            <person name="Yang L."/>
            <person name="Xiong Z."/>
            <person name="Li Y."/>
            <person name="Cantacessi C."/>
            <person name="Hall R.S."/>
            <person name="Xu X."/>
            <person name="Chen F."/>
            <person name="Wu X."/>
            <person name="Zerlotini A."/>
            <person name="Oliveira G."/>
            <person name="Hofmann A."/>
            <person name="Zhang G."/>
            <person name="Fang X."/>
            <person name="Kang Y."/>
            <person name="Campbell B.E."/>
            <person name="Loukas A."/>
            <person name="Ranganathan S."/>
            <person name="Rollinson D."/>
            <person name="Rinaldi G."/>
            <person name="Brindley P.J."/>
            <person name="Yang H."/>
            <person name="Wang J."/>
            <person name="Wang J."/>
            <person name="Gasser R.B."/>
        </authorList>
    </citation>
    <scope>NUCLEOTIDE SEQUENCE</scope>
</reference>
<name>A0A922S6I6_SCHHA</name>
<comment type="similarity">
    <text evidence="2">Belongs to the CDP-alcohol phosphatidyltransferase class-I family.</text>
</comment>
<dbReference type="AlphaFoldDB" id="A0A922S6I6"/>
<comment type="subcellular location">
    <subcellularLocation>
        <location evidence="1">Membrane</location>
    </subcellularLocation>
</comment>
<accession>A0A922S6I6</accession>
<dbReference type="GO" id="GO:0004307">
    <property type="term" value="F:ethanolaminephosphotransferase activity"/>
    <property type="evidence" value="ECO:0007669"/>
    <property type="project" value="TreeGrafter"/>
</dbReference>
<dbReference type="CTD" id="24597638"/>
<reference evidence="5" key="3">
    <citation type="submission" date="2021-06" db="EMBL/GenBank/DDBJ databases">
        <title>Chromosome-level genome assembly for S. haematobium.</title>
        <authorList>
            <person name="Stroehlein A.J."/>
        </authorList>
    </citation>
    <scope>NUCLEOTIDE SEQUENCE</scope>
</reference>